<dbReference type="PANTHER" id="PTHR21666:SF289">
    <property type="entry name" value="L-ALA--D-GLU ENDOPEPTIDASE"/>
    <property type="match status" value="1"/>
</dbReference>
<dbReference type="Proteomes" id="UP000230564">
    <property type="component" value="Unassembled WGS sequence"/>
</dbReference>
<keyword evidence="1" id="KW-0732">Signal</keyword>
<dbReference type="GO" id="GO:0004222">
    <property type="term" value="F:metalloendopeptidase activity"/>
    <property type="evidence" value="ECO:0007669"/>
    <property type="project" value="TreeGrafter"/>
</dbReference>
<feature type="transmembrane region" description="Helical" evidence="2">
    <location>
        <begin position="6"/>
        <end position="31"/>
    </location>
</feature>
<dbReference type="EMBL" id="PCWQ01000010">
    <property type="protein sequence ID" value="PIR06699.1"/>
    <property type="molecule type" value="Genomic_DNA"/>
</dbReference>
<dbReference type="InterPro" id="IPR036779">
    <property type="entry name" value="LysM_dom_sf"/>
</dbReference>
<organism evidence="4 5">
    <name type="scientific">Candidatus Komeilibacteria bacterium CG11_big_fil_rev_8_21_14_0_20_36_20</name>
    <dbReference type="NCBI Taxonomy" id="1974477"/>
    <lineage>
        <taxon>Bacteria</taxon>
        <taxon>Candidatus Komeiliibacteriota</taxon>
    </lineage>
</organism>
<comment type="caution">
    <text evidence="4">The sequence shown here is derived from an EMBL/GenBank/DDBJ whole genome shotgun (WGS) entry which is preliminary data.</text>
</comment>
<protein>
    <recommendedName>
        <fullName evidence="3">LysM domain-containing protein</fullName>
    </recommendedName>
</protein>
<evidence type="ECO:0000313" key="4">
    <source>
        <dbReference type="EMBL" id="PIR06699.1"/>
    </source>
</evidence>
<dbReference type="Pfam" id="PF01476">
    <property type="entry name" value="LysM"/>
    <property type="match status" value="2"/>
</dbReference>
<keyword evidence="2" id="KW-1133">Transmembrane helix</keyword>
<gene>
    <name evidence="4" type="ORF">COV55_02545</name>
</gene>
<reference evidence="4 5" key="1">
    <citation type="submission" date="2017-09" db="EMBL/GenBank/DDBJ databases">
        <title>Depth-based differentiation of microbial function through sediment-hosted aquifers and enrichment of novel symbionts in the deep terrestrial subsurface.</title>
        <authorList>
            <person name="Probst A.J."/>
            <person name="Ladd B."/>
            <person name="Jarett J.K."/>
            <person name="Geller-Mcgrath D.E."/>
            <person name="Sieber C.M."/>
            <person name="Emerson J.B."/>
            <person name="Anantharaman K."/>
            <person name="Thomas B.C."/>
            <person name="Malmstrom R."/>
            <person name="Stieglmeier M."/>
            <person name="Klingl A."/>
            <person name="Woyke T."/>
            <person name="Ryan C.M."/>
            <person name="Banfield J.F."/>
        </authorList>
    </citation>
    <scope>NUCLEOTIDE SEQUENCE [LARGE SCALE GENOMIC DNA]</scope>
    <source>
        <strain evidence="4">CG11_big_fil_rev_8_21_14_0_20_36_20</strain>
    </source>
</reference>
<dbReference type="CDD" id="cd12797">
    <property type="entry name" value="M23_peptidase"/>
    <property type="match status" value="1"/>
</dbReference>
<dbReference type="InterPro" id="IPR011055">
    <property type="entry name" value="Dup_hybrid_motif"/>
</dbReference>
<dbReference type="InterPro" id="IPR016047">
    <property type="entry name" value="M23ase_b-sheet_dom"/>
</dbReference>
<dbReference type="InterPro" id="IPR050570">
    <property type="entry name" value="Cell_wall_metabolism_enzyme"/>
</dbReference>
<name>A0A2H0NCT0_9BACT</name>
<keyword evidence="2" id="KW-0812">Transmembrane</keyword>
<keyword evidence="2" id="KW-0472">Membrane</keyword>
<evidence type="ECO:0000256" key="1">
    <source>
        <dbReference type="ARBA" id="ARBA00022729"/>
    </source>
</evidence>
<dbReference type="Pfam" id="PF01551">
    <property type="entry name" value="Peptidase_M23"/>
    <property type="match status" value="1"/>
</dbReference>
<dbReference type="Gene3D" id="2.70.70.10">
    <property type="entry name" value="Glucose Permease (Domain IIA)"/>
    <property type="match status" value="1"/>
</dbReference>
<dbReference type="PANTHER" id="PTHR21666">
    <property type="entry name" value="PEPTIDASE-RELATED"/>
    <property type="match status" value="1"/>
</dbReference>
<feature type="transmembrane region" description="Helical" evidence="2">
    <location>
        <begin position="58"/>
        <end position="77"/>
    </location>
</feature>
<evidence type="ECO:0000256" key="2">
    <source>
        <dbReference type="SAM" id="Phobius"/>
    </source>
</evidence>
<dbReference type="AlphaFoldDB" id="A0A2H0NCT0"/>
<dbReference type="PROSITE" id="PS51782">
    <property type="entry name" value="LYSM"/>
    <property type="match status" value="2"/>
</dbReference>
<dbReference type="CDD" id="cd00118">
    <property type="entry name" value="LysM"/>
    <property type="match status" value="2"/>
</dbReference>
<feature type="domain" description="LysM" evidence="3">
    <location>
        <begin position="227"/>
        <end position="271"/>
    </location>
</feature>
<evidence type="ECO:0000313" key="5">
    <source>
        <dbReference type="Proteomes" id="UP000230564"/>
    </source>
</evidence>
<proteinExistence type="predicted"/>
<dbReference type="InterPro" id="IPR018392">
    <property type="entry name" value="LysM"/>
</dbReference>
<sequence length="419" mass="46452">MKKLGKIAALIGTGILVISKFTFLPIILFIYRNILGLRRKIKNINFKKLNYLIFIKKYLPRIAVLILLITATTNNIFASTYNTDEYANRTLLSTLITSDEEQWSELIEEYSPTTPQSPIANYVQEEALQEVAINTPFAEDTEELTEISPDATSLVLINPEEDALAGENMVAQRQEKITYTVQSGDVLGKIAEQFNISVNTILWENNLTWNSTIRSGQQLTILPSSGVDHEVKSGDTISAIAKKYQTDADKIIEANKLADASDIQIGDLLFVPDGIQPTRVVSSYQPQTPQYVPPASNIDTGSKLLWPVLSHRITQYYSWSHHGLDIGDKTGNPIYAAEAGRVERAGWSNGYGYNVVINHGNGIKTIYGHSSKLLVQTGDVVARGETIALVGSTGWSTGPHLHFEVRVNDVTQNPLNYIR</sequence>
<dbReference type="SUPFAM" id="SSF54106">
    <property type="entry name" value="LysM domain"/>
    <property type="match status" value="2"/>
</dbReference>
<feature type="domain" description="LysM" evidence="3">
    <location>
        <begin position="177"/>
        <end position="221"/>
    </location>
</feature>
<dbReference type="SUPFAM" id="SSF51261">
    <property type="entry name" value="Duplicated hybrid motif"/>
    <property type="match status" value="1"/>
</dbReference>
<dbReference type="Gene3D" id="3.10.350.10">
    <property type="entry name" value="LysM domain"/>
    <property type="match status" value="2"/>
</dbReference>
<evidence type="ECO:0000259" key="3">
    <source>
        <dbReference type="PROSITE" id="PS51782"/>
    </source>
</evidence>
<dbReference type="SMART" id="SM00257">
    <property type="entry name" value="LysM"/>
    <property type="match status" value="2"/>
</dbReference>
<accession>A0A2H0NCT0</accession>